<dbReference type="Proteomes" id="UP000023152">
    <property type="component" value="Unassembled WGS sequence"/>
</dbReference>
<evidence type="ECO:0000313" key="2">
    <source>
        <dbReference type="EMBL" id="ETO36548.1"/>
    </source>
</evidence>
<proteinExistence type="predicted"/>
<comment type="caution">
    <text evidence="2">The sequence shown here is derived from an EMBL/GenBank/DDBJ whole genome shotgun (WGS) entry which is preliminary data.</text>
</comment>
<organism evidence="2 3">
    <name type="scientific">Reticulomyxa filosa</name>
    <dbReference type="NCBI Taxonomy" id="46433"/>
    <lineage>
        <taxon>Eukaryota</taxon>
        <taxon>Sar</taxon>
        <taxon>Rhizaria</taxon>
        <taxon>Retaria</taxon>
        <taxon>Foraminifera</taxon>
        <taxon>Monothalamids</taxon>
        <taxon>Reticulomyxidae</taxon>
        <taxon>Reticulomyxa</taxon>
    </lineage>
</organism>
<accession>X6PEL4</accession>
<gene>
    <name evidence="2" type="ORF">RFI_00514</name>
</gene>
<name>X6PEL4_RETFI</name>
<protein>
    <submittedName>
        <fullName evidence="2">Uncharacterized protein</fullName>
    </submittedName>
</protein>
<keyword evidence="1" id="KW-0732">Signal</keyword>
<dbReference type="AlphaFoldDB" id="X6PEL4"/>
<sequence>MCLIFVHFFFCNMYVPLIVTTPSNKCTHSHAHKTLFLNPQVAKISYCFFFAIITTEKEIENDDNANNVKHNKWNQYIGDHNKAISIGRIDDDYKGVRVIIGGNNQHLLFITYSENNISIFNLLTFEFILHDKLPIASWILYHCFTIVQTNIHEKNTKMILFHKNIGLAIYYNQIENKIFLNKLSVDNNISLLQSYSYVGTSDQILIFGGFNSENKSVSIKALRTYIEMILFIILNIRALSFYKSLKV</sequence>
<feature type="signal peptide" evidence="1">
    <location>
        <begin position="1"/>
        <end position="20"/>
    </location>
</feature>
<keyword evidence="3" id="KW-1185">Reference proteome</keyword>
<reference evidence="2 3" key="1">
    <citation type="journal article" date="2013" name="Curr. Biol.">
        <title>The Genome of the Foraminiferan Reticulomyxa filosa.</title>
        <authorList>
            <person name="Glockner G."/>
            <person name="Hulsmann N."/>
            <person name="Schleicher M."/>
            <person name="Noegel A.A."/>
            <person name="Eichinger L."/>
            <person name="Gallinger C."/>
            <person name="Pawlowski J."/>
            <person name="Sierra R."/>
            <person name="Euteneuer U."/>
            <person name="Pillet L."/>
            <person name="Moustafa A."/>
            <person name="Platzer M."/>
            <person name="Groth M."/>
            <person name="Szafranski K."/>
            <person name="Schliwa M."/>
        </authorList>
    </citation>
    <scope>NUCLEOTIDE SEQUENCE [LARGE SCALE GENOMIC DNA]</scope>
</reference>
<feature type="chain" id="PRO_5004975785" evidence="1">
    <location>
        <begin position="21"/>
        <end position="247"/>
    </location>
</feature>
<dbReference type="EMBL" id="ASPP01000551">
    <property type="protein sequence ID" value="ETO36548.1"/>
    <property type="molecule type" value="Genomic_DNA"/>
</dbReference>
<evidence type="ECO:0000313" key="3">
    <source>
        <dbReference type="Proteomes" id="UP000023152"/>
    </source>
</evidence>
<evidence type="ECO:0000256" key="1">
    <source>
        <dbReference type="SAM" id="SignalP"/>
    </source>
</evidence>